<reference evidence="2 3" key="1">
    <citation type="journal article" date="2019" name="Appl. Microbiol. Biotechnol.">
        <title>Genome sequence of Isaria javanica and comparative genome analysis insights into family S53 peptidase evolution in fungal entomopathogens.</title>
        <authorList>
            <person name="Lin R."/>
            <person name="Zhang X."/>
            <person name="Xin B."/>
            <person name="Zou M."/>
            <person name="Gao Y."/>
            <person name="Qin F."/>
            <person name="Hu Q."/>
            <person name="Xie B."/>
            <person name="Cheng X."/>
        </authorList>
    </citation>
    <scope>NUCLEOTIDE SEQUENCE [LARGE SCALE GENOMIC DNA]</scope>
    <source>
        <strain evidence="2 3">IJ1G</strain>
    </source>
</reference>
<dbReference type="Proteomes" id="UP000315783">
    <property type="component" value="Unassembled WGS sequence"/>
</dbReference>
<feature type="compositionally biased region" description="Basic and acidic residues" evidence="1">
    <location>
        <begin position="40"/>
        <end position="49"/>
    </location>
</feature>
<proteinExistence type="predicted"/>
<feature type="region of interest" description="Disordered" evidence="1">
    <location>
        <begin position="27"/>
        <end position="49"/>
    </location>
</feature>
<evidence type="ECO:0000313" key="2">
    <source>
        <dbReference type="EMBL" id="TQW00716.1"/>
    </source>
</evidence>
<sequence length="192" mass="20578">MAESVVARGGRDTKDGKLYWYVSYRSRAQSRSDATTQRRNNAETKDPRLRVPRSSMLWAGASSQCPPDAGRAKKPNCQAGQGCVVVDKGHDAWTALRRQVGIGGGASKSVALRDEGRTSRSASYLISYFGSLPGACRRMDCISGTTWSMRMGAGVGDGDQVRMHEGGSEADDVRILCVGSICCGVVLQTEPV</sequence>
<name>A0A545VG71_9HYPO</name>
<organism evidence="2 3">
    <name type="scientific">Cordyceps javanica</name>
    <dbReference type="NCBI Taxonomy" id="43265"/>
    <lineage>
        <taxon>Eukaryota</taxon>
        <taxon>Fungi</taxon>
        <taxon>Dikarya</taxon>
        <taxon>Ascomycota</taxon>
        <taxon>Pezizomycotina</taxon>
        <taxon>Sordariomycetes</taxon>
        <taxon>Hypocreomycetidae</taxon>
        <taxon>Hypocreales</taxon>
        <taxon>Cordycipitaceae</taxon>
        <taxon>Cordyceps</taxon>
    </lineage>
</organism>
<accession>A0A545VG71</accession>
<evidence type="ECO:0000313" key="3">
    <source>
        <dbReference type="Proteomes" id="UP000315783"/>
    </source>
</evidence>
<comment type="caution">
    <text evidence="2">The sequence shown here is derived from an EMBL/GenBank/DDBJ whole genome shotgun (WGS) entry which is preliminary data.</text>
</comment>
<protein>
    <submittedName>
        <fullName evidence="2">Uncharacterized protein</fullName>
    </submittedName>
</protein>
<feature type="compositionally biased region" description="Polar residues" evidence="1">
    <location>
        <begin position="27"/>
        <end position="39"/>
    </location>
</feature>
<gene>
    <name evidence="2" type="ORF">IF1G_00647</name>
</gene>
<keyword evidence="3" id="KW-1185">Reference proteome</keyword>
<dbReference type="EMBL" id="SPUK01000001">
    <property type="protein sequence ID" value="TQW00716.1"/>
    <property type="molecule type" value="Genomic_DNA"/>
</dbReference>
<evidence type="ECO:0000256" key="1">
    <source>
        <dbReference type="SAM" id="MobiDB-lite"/>
    </source>
</evidence>
<dbReference type="AlphaFoldDB" id="A0A545VG71"/>